<evidence type="ECO:0000313" key="1">
    <source>
        <dbReference type="EMBL" id="WAH41254.1"/>
    </source>
</evidence>
<sequence length="43" mass="4806">MKSKQTLWLLTLSVGITGSLTGCDVHGYGVRFNFRSTEQFRNG</sequence>
<reference evidence="1" key="1">
    <citation type="submission" date="2022-08" db="EMBL/GenBank/DDBJ databases">
        <title>Alicyclobacillus fastidiosus DSM 17978, complete genome.</title>
        <authorList>
            <person name="Wang Q."/>
            <person name="Cai R."/>
            <person name="Wang Z."/>
        </authorList>
    </citation>
    <scope>NUCLEOTIDE SEQUENCE</scope>
    <source>
        <strain evidence="1">DSM 17978</strain>
    </source>
</reference>
<evidence type="ECO:0000313" key="2">
    <source>
        <dbReference type="Proteomes" id="UP001164761"/>
    </source>
</evidence>
<evidence type="ECO:0008006" key="3">
    <source>
        <dbReference type="Google" id="ProtNLM"/>
    </source>
</evidence>
<proteinExistence type="predicted"/>
<dbReference type="RefSeq" id="WP_268005167.1">
    <property type="nucleotide sequence ID" value="NZ_BSUT01000001.1"/>
</dbReference>
<dbReference type="Proteomes" id="UP001164761">
    <property type="component" value="Chromosome"/>
</dbReference>
<gene>
    <name evidence="1" type="ORF">NZD89_23815</name>
</gene>
<protein>
    <recommendedName>
        <fullName evidence="3">Lipoprotein</fullName>
    </recommendedName>
</protein>
<accession>A0ABY6ZED1</accession>
<keyword evidence="2" id="KW-1185">Reference proteome</keyword>
<name>A0ABY6ZED1_9BACL</name>
<dbReference type="EMBL" id="CP104067">
    <property type="protein sequence ID" value="WAH41254.1"/>
    <property type="molecule type" value="Genomic_DNA"/>
</dbReference>
<dbReference type="PROSITE" id="PS51257">
    <property type="entry name" value="PROKAR_LIPOPROTEIN"/>
    <property type="match status" value="1"/>
</dbReference>
<organism evidence="1 2">
    <name type="scientific">Alicyclobacillus fastidiosus</name>
    <dbReference type="NCBI Taxonomy" id="392011"/>
    <lineage>
        <taxon>Bacteria</taxon>
        <taxon>Bacillati</taxon>
        <taxon>Bacillota</taxon>
        <taxon>Bacilli</taxon>
        <taxon>Bacillales</taxon>
        <taxon>Alicyclobacillaceae</taxon>
        <taxon>Alicyclobacillus</taxon>
    </lineage>
</organism>